<reference evidence="2 3" key="1">
    <citation type="submission" date="2023-10" db="EMBL/GenBank/DDBJ databases">
        <title>Chromosome-scale genome assembly provides insights into flower coloration mechanisms of Canna indica.</title>
        <authorList>
            <person name="Li C."/>
        </authorList>
    </citation>
    <scope>NUCLEOTIDE SEQUENCE [LARGE SCALE GENOMIC DNA]</scope>
    <source>
        <tissue evidence="2">Flower</tissue>
    </source>
</reference>
<organism evidence="2 3">
    <name type="scientific">Canna indica</name>
    <name type="common">Indian-shot</name>
    <dbReference type="NCBI Taxonomy" id="4628"/>
    <lineage>
        <taxon>Eukaryota</taxon>
        <taxon>Viridiplantae</taxon>
        <taxon>Streptophyta</taxon>
        <taxon>Embryophyta</taxon>
        <taxon>Tracheophyta</taxon>
        <taxon>Spermatophyta</taxon>
        <taxon>Magnoliopsida</taxon>
        <taxon>Liliopsida</taxon>
        <taxon>Zingiberales</taxon>
        <taxon>Cannaceae</taxon>
        <taxon>Canna</taxon>
    </lineage>
</organism>
<dbReference type="PANTHER" id="PTHR33780:SF3">
    <property type="entry name" value="EXPRESSED PROTEIN"/>
    <property type="match status" value="1"/>
</dbReference>
<dbReference type="Pfam" id="PF25829">
    <property type="entry name" value="DUF7953"/>
    <property type="match status" value="1"/>
</dbReference>
<name>A0AAQ3KWF5_9LILI</name>
<evidence type="ECO:0000313" key="2">
    <source>
        <dbReference type="EMBL" id="WOL16263.1"/>
    </source>
</evidence>
<dbReference type="InterPro" id="IPR057713">
    <property type="entry name" value="DUF7953"/>
</dbReference>
<keyword evidence="3" id="KW-1185">Reference proteome</keyword>
<accession>A0AAQ3KWF5</accession>
<dbReference type="PANTHER" id="PTHR33780">
    <property type="entry name" value="EXPRESSED PROTEIN"/>
    <property type="match status" value="1"/>
</dbReference>
<evidence type="ECO:0000259" key="1">
    <source>
        <dbReference type="Pfam" id="PF25829"/>
    </source>
</evidence>
<gene>
    <name evidence="2" type="ORF">Cni_G25050</name>
</gene>
<proteinExistence type="predicted"/>
<dbReference type="Proteomes" id="UP001327560">
    <property type="component" value="Chromosome 8"/>
</dbReference>
<protein>
    <recommendedName>
        <fullName evidence="1">DUF7953 domain-containing protein</fullName>
    </recommendedName>
</protein>
<dbReference type="EMBL" id="CP136897">
    <property type="protein sequence ID" value="WOL16263.1"/>
    <property type="molecule type" value="Genomic_DNA"/>
</dbReference>
<feature type="domain" description="DUF7953" evidence="1">
    <location>
        <begin position="73"/>
        <end position="183"/>
    </location>
</feature>
<dbReference type="AlphaFoldDB" id="A0AAQ3KWF5"/>
<evidence type="ECO:0000313" key="3">
    <source>
        <dbReference type="Proteomes" id="UP001327560"/>
    </source>
</evidence>
<sequence>MRRPLPPLRPLHLFRLFASPSPNPRSSPFSTGFSASSLIMSFLRLLSSSTSIHRLLFVAHIFLCSIPGTLSSRLVTLSSIKIFTTHVWLPTKPIVYFQCQGENKTILPDVKEKDFLYIFHGEESWQPLTELAEKKCRRCGIYGYDNFKSDDVFDEWELCPGNFVEGKYVHFKENEFNATFICPQCNASYSVMAAGFLVLLKYWQKRKRERQQARFLKQFEEGDDIYDELGLDA</sequence>